<dbReference type="Proteomes" id="UP000320791">
    <property type="component" value="Unassembled WGS sequence"/>
</dbReference>
<proteinExistence type="predicted"/>
<name>A0A5C5UJ58_9CORY</name>
<feature type="domain" description="Rv3660c-like CheY-like N-terminal" evidence="1">
    <location>
        <begin position="10"/>
        <end position="105"/>
    </location>
</feature>
<sequence length="342" mass="35472">MTQQPILVAVAHPVLHPEAMHVAAATGRPIIDTNDPRDIARHIDRCAAALVCDTVSQSLPQHARGRVFLVCPDPGPPDWKAAVQCHAEQAFVLPAQAPELLQALGRDDPVLDQGTAIGVFPAAGGAGASVLAAAIARVAARYVTTAVIDADPHSGGLDLVFGIEDASGVRWGDVNLAAGNLSGELFAALPATDDGIRVLSVARTNVAASRGDHVEHLGAALTSIRSAAELTIVDCTPATVLQLGPALDLVVMVVPAQVRPAAAAIACAAQVRAQHTDIAAIVRHIHWSGLDSGDIERLSGVPVIAEVGTVSRLPKALDMQGMPMRLPRPLIRAANAVLEELR</sequence>
<dbReference type="InterPro" id="IPR022521">
    <property type="entry name" value="Rv3660c"/>
</dbReference>
<evidence type="ECO:0000313" key="3">
    <source>
        <dbReference type="Proteomes" id="UP000320791"/>
    </source>
</evidence>
<dbReference type="Pfam" id="PF26563">
    <property type="entry name" value="Rv3660c_N"/>
    <property type="match status" value="1"/>
</dbReference>
<dbReference type="RefSeq" id="WP_146324210.1">
    <property type="nucleotide sequence ID" value="NZ_BAABLR010000073.1"/>
</dbReference>
<reference evidence="2 3" key="1">
    <citation type="submission" date="2019-08" db="EMBL/GenBank/DDBJ databases">
        <authorList>
            <person name="Lei W."/>
        </authorList>
    </citation>
    <scope>NUCLEOTIDE SEQUENCE [LARGE SCALE GENOMIC DNA]</scope>
    <source>
        <strain evidence="2 3">CCUG 58627</strain>
    </source>
</reference>
<evidence type="ECO:0000259" key="1">
    <source>
        <dbReference type="Pfam" id="PF26563"/>
    </source>
</evidence>
<evidence type="ECO:0000313" key="2">
    <source>
        <dbReference type="EMBL" id="TWT25662.1"/>
    </source>
</evidence>
<dbReference type="EMBL" id="VOHM01000010">
    <property type="protein sequence ID" value="TWT25662.1"/>
    <property type="molecule type" value="Genomic_DNA"/>
</dbReference>
<dbReference type="InterPro" id="IPR027417">
    <property type="entry name" value="P-loop_NTPase"/>
</dbReference>
<protein>
    <recommendedName>
        <fullName evidence="1">Rv3660c-like CheY-like N-terminal domain-containing protein</fullName>
    </recommendedName>
</protein>
<dbReference type="Gene3D" id="3.40.50.300">
    <property type="entry name" value="P-loop containing nucleotide triphosphate hydrolases"/>
    <property type="match status" value="1"/>
</dbReference>
<organism evidence="2 3">
    <name type="scientific">Corynebacterium canis</name>
    <dbReference type="NCBI Taxonomy" id="679663"/>
    <lineage>
        <taxon>Bacteria</taxon>
        <taxon>Bacillati</taxon>
        <taxon>Actinomycetota</taxon>
        <taxon>Actinomycetes</taxon>
        <taxon>Mycobacteriales</taxon>
        <taxon>Corynebacteriaceae</taxon>
        <taxon>Corynebacterium</taxon>
    </lineage>
</organism>
<dbReference type="InterPro" id="IPR059050">
    <property type="entry name" value="Rv3660c_N"/>
</dbReference>
<dbReference type="NCBIfam" id="TIGR03815">
    <property type="entry name" value="CpaE_hom_Actino"/>
    <property type="match status" value="1"/>
</dbReference>
<keyword evidence="3" id="KW-1185">Reference proteome</keyword>
<gene>
    <name evidence="2" type="ORF">FRX94_05930</name>
</gene>
<comment type="caution">
    <text evidence="2">The sequence shown here is derived from an EMBL/GenBank/DDBJ whole genome shotgun (WGS) entry which is preliminary data.</text>
</comment>
<dbReference type="AlphaFoldDB" id="A0A5C5UJ58"/>
<accession>A0A5C5UJ58</accession>
<dbReference type="SUPFAM" id="SSF52540">
    <property type="entry name" value="P-loop containing nucleoside triphosphate hydrolases"/>
    <property type="match status" value="1"/>
</dbReference>
<dbReference type="OrthoDB" id="3252838at2"/>